<feature type="non-terminal residue" evidence="7">
    <location>
        <position position="1"/>
    </location>
</feature>
<dbReference type="SUPFAM" id="SSF52540">
    <property type="entry name" value="P-loop containing nucleoside triphosphate hydrolases"/>
    <property type="match status" value="1"/>
</dbReference>
<feature type="binding site" evidence="6">
    <location>
        <position position="30"/>
    </location>
    <ligand>
        <name>Mg(2+)</name>
        <dbReference type="ChEBI" id="CHEBI:18420"/>
    </ligand>
</feature>
<name>A0A835NX66_9PASS</name>
<dbReference type="EMBL" id="JADDUC020000016">
    <property type="protein sequence ID" value="KAI1234214.1"/>
    <property type="molecule type" value="Genomic_DNA"/>
</dbReference>
<sequence length="275" mass="30415">GLLSVIQKLKGSQEQELRIVLLGLDNAGKTTLLKHLASEEVSTITPTQVGAVGGNRRQRRVQVPPIPWGFNIKSVHSHGLKLNVWDIGGQRSIRPYWKKYLGSTDLLVSGAAPPALCMLCRPHRRAVQPGKKEPLTIYVIDSADQKRFEETGQTSQLPYLQRAPDRRDEAFGGLRCPAHAGQLCGVGQQPWEKLLSWQELAELTEDENLTGVPLLVFANKQDLVTAAPAAEIAEGLSLHTYRDREWQIQACSALSGEGVQDGMNWISSQIMNRKK</sequence>
<proteinExistence type="inferred from homology"/>
<dbReference type="AlphaFoldDB" id="A0A835NX66"/>
<keyword evidence="2" id="KW-0519">Myristate</keyword>
<dbReference type="PROSITE" id="PS51417">
    <property type="entry name" value="ARF"/>
    <property type="match status" value="1"/>
</dbReference>
<keyword evidence="3 5" id="KW-0547">Nucleotide-binding</keyword>
<comment type="similarity">
    <text evidence="1">Belongs to the small GTPase superfamily. Arf family.</text>
</comment>
<evidence type="ECO:0000256" key="3">
    <source>
        <dbReference type="ARBA" id="ARBA00022741"/>
    </source>
</evidence>
<accession>A0A835NX66</accession>
<reference evidence="8 9" key="2">
    <citation type="journal article" date="2021" name="J. Hered.">
        <title>Feather Gene Expression Elucidates the Developmental Basis of Plumage Iridescence in African Starlings.</title>
        <authorList>
            <person name="Rubenstein D.R."/>
            <person name="Corvelo A."/>
            <person name="MacManes M.D."/>
            <person name="Maia R."/>
            <person name="Narzisi G."/>
            <person name="Rousaki A."/>
            <person name="Vandenabeele P."/>
            <person name="Shawkey M.D."/>
            <person name="Solomon J."/>
        </authorList>
    </citation>
    <scope>NUCLEOTIDE SEQUENCE [LARGE SCALE GENOMIC DNA]</scope>
    <source>
        <strain evidence="8">SS15</strain>
    </source>
</reference>
<evidence type="ECO:0000313" key="8">
    <source>
        <dbReference type="EMBL" id="KAI1234214.1"/>
    </source>
</evidence>
<dbReference type="EMBL" id="JADDUC010000031">
    <property type="protein sequence ID" value="KAG0123073.1"/>
    <property type="molecule type" value="Genomic_DNA"/>
</dbReference>
<dbReference type="Pfam" id="PF00025">
    <property type="entry name" value="Arf"/>
    <property type="match status" value="3"/>
</dbReference>
<dbReference type="GO" id="GO:0005525">
    <property type="term" value="F:GTP binding"/>
    <property type="evidence" value="ECO:0007669"/>
    <property type="project" value="UniProtKB-KW"/>
</dbReference>
<evidence type="ECO:0000313" key="9">
    <source>
        <dbReference type="Proteomes" id="UP000618051"/>
    </source>
</evidence>
<dbReference type="InterPro" id="IPR044612">
    <property type="entry name" value="ARL2/3"/>
</dbReference>
<keyword evidence="2" id="KW-0449">Lipoprotein</keyword>
<dbReference type="SMART" id="SM00177">
    <property type="entry name" value="ARF"/>
    <property type="match status" value="1"/>
</dbReference>
<organism evidence="7">
    <name type="scientific">Lamprotornis superbus</name>
    <dbReference type="NCBI Taxonomy" id="245042"/>
    <lineage>
        <taxon>Eukaryota</taxon>
        <taxon>Metazoa</taxon>
        <taxon>Chordata</taxon>
        <taxon>Craniata</taxon>
        <taxon>Vertebrata</taxon>
        <taxon>Euteleostomi</taxon>
        <taxon>Archelosauria</taxon>
        <taxon>Archosauria</taxon>
        <taxon>Dinosauria</taxon>
        <taxon>Saurischia</taxon>
        <taxon>Theropoda</taxon>
        <taxon>Coelurosauria</taxon>
        <taxon>Aves</taxon>
        <taxon>Neognathae</taxon>
        <taxon>Neoaves</taxon>
        <taxon>Telluraves</taxon>
        <taxon>Australaves</taxon>
        <taxon>Passeriformes</taxon>
        <taxon>Sturnidae</taxon>
        <taxon>Lamprotornis</taxon>
    </lineage>
</organism>
<dbReference type="GO" id="GO:0003924">
    <property type="term" value="F:GTPase activity"/>
    <property type="evidence" value="ECO:0007669"/>
    <property type="project" value="InterPro"/>
</dbReference>
<keyword evidence="6" id="KW-0479">Metal-binding</keyword>
<evidence type="ECO:0000256" key="5">
    <source>
        <dbReference type="PIRSR" id="PIRSR606689-1"/>
    </source>
</evidence>
<evidence type="ECO:0000256" key="6">
    <source>
        <dbReference type="PIRSR" id="PIRSR606689-2"/>
    </source>
</evidence>
<dbReference type="InterPro" id="IPR006689">
    <property type="entry name" value="Small_GTPase_ARF/SAR"/>
</dbReference>
<protein>
    <submittedName>
        <fullName evidence="7">ADP-ribosylation factor-like protein 3</fullName>
    </submittedName>
</protein>
<dbReference type="InterPro" id="IPR027417">
    <property type="entry name" value="P-loop_NTPase"/>
</dbReference>
<keyword evidence="6" id="KW-0460">Magnesium</keyword>
<reference evidence="7" key="1">
    <citation type="submission" date="2020-10" db="EMBL/GenBank/DDBJ databases">
        <title>Feather gene expression reveals the developmental basis of iridescence in African starlings.</title>
        <authorList>
            <person name="Rubenstein D.R."/>
        </authorList>
    </citation>
    <scope>NUCLEOTIDE SEQUENCE</scope>
    <source>
        <strain evidence="7">SS15</strain>
        <tissue evidence="7">Liver</tissue>
    </source>
</reference>
<dbReference type="Proteomes" id="UP000618051">
    <property type="component" value="Unassembled WGS sequence"/>
</dbReference>
<gene>
    <name evidence="8" type="ORF">IHE44_0003931</name>
    <name evidence="7" type="ORF">IHE44_008010</name>
</gene>
<evidence type="ECO:0000256" key="1">
    <source>
        <dbReference type="ARBA" id="ARBA00010290"/>
    </source>
</evidence>
<comment type="caution">
    <text evidence="7">The sequence shown here is derived from an EMBL/GenBank/DDBJ whole genome shotgun (WGS) entry which is preliminary data.</text>
</comment>
<evidence type="ECO:0000256" key="4">
    <source>
        <dbReference type="ARBA" id="ARBA00023134"/>
    </source>
</evidence>
<keyword evidence="9" id="KW-1185">Reference proteome</keyword>
<dbReference type="Gene3D" id="3.40.50.300">
    <property type="entry name" value="P-loop containing nucleotide triphosphate hydrolases"/>
    <property type="match status" value="2"/>
</dbReference>
<feature type="binding site" evidence="5">
    <location>
        <begin position="219"/>
        <end position="222"/>
    </location>
    <ligand>
        <name>GTP</name>
        <dbReference type="ChEBI" id="CHEBI:37565"/>
    </ligand>
</feature>
<evidence type="ECO:0000313" key="7">
    <source>
        <dbReference type="EMBL" id="KAG0123073.1"/>
    </source>
</evidence>
<feature type="binding site" evidence="5">
    <location>
        <position position="89"/>
    </location>
    <ligand>
        <name>GTP</name>
        <dbReference type="ChEBI" id="CHEBI:37565"/>
    </ligand>
</feature>
<evidence type="ECO:0000256" key="2">
    <source>
        <dbReference type="ARBA" id="ARBA00022707"/>
    </source>
</evidence>
<dbReference type="OrthoDB" id="2011769at2759"/>
<feature type="binding site" evidence="5">
    <location>
        <begin position="23"/>
        <end position="30"/>
    </location>
    <ligand>
        <name>GTP</name>
        <dbReference type="ChEBI" id="CHEBI:37565"/>
    </ligand>
</feature>
<reference evidence="8" key="3">
    <citation type="submission" date="2022-01" db="EMBL/GenBank/DDBJ databases">
        <authorList>
            <person name="Rubenstein D.R."/>
        </authorList>
    </citation>
    <scope>NUCLEOTIDE SEQUENCE</scope>
    <source>
        <strain evidence="8">SS15</strain>
        <tissue evidence="8">Liver</tissue>
    </source>
</reference>
<dbReference type="PANTHER" id="PTHR45697">
    <property type="entry name" value="ADP-RIBOSYLATION FACTOR-LIKE PROTEIN 2-RELATED"/>
    <property type="match status" value="1"/>
</dbReference>
<keyword evidence="4 5" id="KW-0342">GTP-binding</keyword>
<dbReference type="GO" id="GO:0046872">
    <property type="term" value="F:metal ion binding"/>
    <property type="evidence" value="ECO:0007669"/>
    <property type="project" value="UniProtKB-KW"/>
</dbReference>